<proteinExistence type="predicted"/>
<dbReference type="Pfam" id="PF07087">
    <property type="entry name" value="DUF1353"/>
    <property type="match status" value="1"/>
</dbReference>
<accession>F8SJN6</accession>
<evidence type="ECO:0000313" key="2">
    <source>
        <dbReference type="Proteomes" id="UP000008388"/>
    </source>
</evidence>
<dbReference type="KEGG" id="vg:26643535"/>
<dbReference type="Proteomes" id="UP000008388">
    <property type="component" value="Segment"/>
</dbReference>
<dbReference type="EMBL" id="HQ630627">
    <property type="protein sequence ID" value="AEH03431.1"/>
    <property type="molecule type" value="Genomic_DNA"/>
</dbReference>
<dbReference type="RefSeq" id="YP_009217087.1">
    <property type="nucleotide sequence ID" value="NC_028999.1"/>
</dbReference>
<organismHost>
    <name type="scientific">Pseudomonas aeruginosa</name>
    <dbReference type="NCBI Taxonomy" id="287"/>
</organismHost>
<gene>
    <name evidence="1" type="primary">005</name>
</gene>
<reference evidence="1 2" key="1">
    <citation type="journal article" date="2011" name="Microbiology">
        <title>The Pseudomonas aeruginosa generalized transducing phage phiPA3 is a new member of the phiKZ-like group of 'jumbo' phages, and infects model laboratory strains and clinical isolates from cystic fibrosis patients.</title>
        <authorList>
            <person name="Monson R."/>
            <person name="Foulds I."/>
            <person name="Foweraker J."/>
            <person name="Welch M."/>
            <person name="Salmond G.P."/>
        </authorList>
    </citation>
    <scope>NUCLEOTIDE SEQUENCE [LARGE SCALE GENOMIC DNA]</scope>
</reference>
<evidence type="ECO:0000313" key="1">
    <source>
        <dbReference type="EMBL" id="AEH03431.1"/>
    </source>
</evidence>
<dbReference type="OrthoDB" id="26269at10239"/>
<sequence length="164" mass="18892">MSDFTRFSGDLDTTYDKAASKELGKDYWRVTTAFDYKIGSEDSNKKVSIAKGYLTDGASVPFFLWWLLPAWGEYGQAAVVHDKLCETWKIIEIVEGNEIERDIDRAECDRILYEAMRVLEVEAWRRVAIQIGVDLYRFLRRPSKPTKNKKKLQLEKGYGLPVAA</sequence>
<keyword evidence="2" id="KW-1185">Reference proteome</keyword>
<organism evidence="1 2">
    <name type="scientific">Pseudomonas phage PhiPA3</name>
    <name type="common">Pseudomonas aeruginosa phage PhiPA3</name>
    <dbReference type="NCBI Taxonomy" id="998086"/>
    <lineage>
        <taxon>Viruses</taxon>
        <taxon>Duplodnaviria</taxon>
        <taxon>Heunggongvirae</taxon>
        <taxon>Uroviricota</taxon>
        <taxon>Caudoviricetes</taxon>
        <taxon>Chimalliviridae</taxon>
        <taxon>Miltoncavirus</taxon>
        <taxon>Miltoncavirus PhiPA3</taxon>
    </lineage>
</organism>
<name>F8SJN6_BPPA3</name>
<dbReference type="InterPro" id="IPR010767">
    <property type="entry name" value="Phage_CGC-2007_Cje0229"/>
</dbReference>
<dbReference type="GeneID" id="26643535"/>
<protein>
    <submittedName>
        <fullName evidence="1">Uncharacterized protein 005</fullName>
    </submittedName>
</protein>